<dbReference type="PRINTS" id="PR00465">
    <property type="entry name" value="EP450IV"/>
</dbReference>
<reference evidence="9 10" key="1">
    <citation type="journal article" date="2008" name="Proc. Natl. Acad. Sci. U.S.A.">
        <title>Niche adaptation and genome expansion in the chlorophyll d-producing cyanobacterium Acaryochloris marina.</title>
        <authorList>
            <person name="Swingley W.D."/>
            <person name="Chen M."/>
            <person name="Cheung P.C."/>
            <person name="Conrad A.L."/>
            <person name="Dejesa L.C."/>
            <person name="Hao J."/>
            <person name="Honchak B.M."/>
            <person name="Karbach L.E."/>
            <person name="Kurdoglu A."/>
            <person name="Lahiri S."/>
            <person name="Mastrian S.D."/>
            <person name="Miyashita H."/>
            <person name="Page L."/>
            <person name="Ramakrishna P."/>
            <person name="Satoh S."/>
            <person name="Sattley W.M."/>
            <person name="Shimada Y."/>
            <person name="Taylor H.L."/>
            <person name="Tomo T."/>
            <person name="Tsuchiya T."/>
            <person name="Wang Z.T."/>
            <person name="Raymond J."/>
            <person name="Mimuro M."/>
            <person name="Blankenship R.E."/>
            <person name="Touchman J.W."/>
        </authorList>
    </citation>
    <scope>NUCLEOTIDE SEQUENCE [LARGE SCALE GENOMIC DNA]</scope>
    <source>
        <strain evidence="10">MBIC 11017</strain>
        <plasmid evidence="10">Plasmid pREB2</plasmid>
    </source>
</reference>
<organism evidence="9 10">
    <name type="scientific">Acaryochloris marina (strain MBIC 11017)</name>
    <dbReference type="NCBI Taxonomy" id="329726"/>
    <lineage>
        <taxon>Bacteria</taxon>
        <taxon>Bacillati</taxon>
        <taxon>Cyanobacteriota</taxon>
        <taxon>Cyanophyceae</taxon>
        <taxon>Acaryochloridales</taxon>
        <taxon>Acaryochloridaceae</taxon>
        <taxon>Acaryochloris</taxon>
    </lineage>
</organism>
<dbReference type="RefSeq" id="WP_012167169.1">
    <property type="nucleotide sequence ID" value="NC_009927.1"/>
</dbReference>
<keyword evidence="5 7" id="KW-0408">Iron</keyword>
<name>A8ZLJ4_ACAM1</name>
<dbReference type="PANTHER" id="PTHR24286:SF384">
    <property type="entry name" value="P450, PUTATIVE (EUROFUNG)-RELATED"/>
    <property type="match status" value="1"/>
</dbReference>
<dbReference type="HOGENOM" id="CLU_001570_15_0_3"/>
<evidence type="ECO:0000256" key="5">
    <source>
        <dbReference type="ARBA" id="ARBA00023004"/>
    </source>
</evidence>
<dbReference type="SUPFAM" id="SSF48264">
    <property type="entry name" value="Cytochrome P450"/>
    <property type="match status" value="1"/>
</dbReference>
<keyword evidence="4 8" id="KW-0560">Oxidoreductase</keyword>
<keyword evidence="6 8" id="KW-0503">Monooxygenase</keyword>
<dbReference type="InterPro" id="IPR002403">
    <property type="entry name" value="Cyt_P450_E_grp-IV"/>
</dbReference>
<dbReference type="InterPro" id="IPR001128">
    <property type="entry name" value="Cyt_P450"/>
</dbReference>
<dbReference type="InterPro" id="IPR017972">
    <property type="entry name" value="Cyt_P450_CS"/>
</dbReference>
<evidence type="ECO:0000313" key="9">
    <source>
        <dbReference type="EMBL" id="ABW32021.1"/>
    </source>
</evidence>
<evidence type="ECO:0000256" key="2">
    <source>
        <dbReference type="ARBA" id="ARBA00022617"/>
    </source>
</evidence>
<dbReference type="PANTHER" id="PTHR24286">
    <property type="entry name" value="CYTOCHROME P450 26"/>
    <property type="match status" value="1"/>
</dbReference>
<dbReference type="Gene3D" id="1.10.630.10">
    <property type="entry name" value="Cytochrome P450"/>
    <property type="match status" value="1"/>
</dbReference>
<dbReference type="InterPro" id="IPR036396">
    <property type="entry name" value="Cyt_P450_sf"/>
</dbReference>
<accession>A8ZLJ4</accession>
<gene>
    <name evidence="9" type="ordered locus">AM1_B0302</name>
</gene>
<keyword evidence="9" id="KW-0614">Plasmid</keyword>
<dbReference type="GO" id="GO:0005506">
    <property type="term" value="F:iron ion binding"/>
    <property type="evidence" value="ECO:0007669"/>
    <property type="project" value="InterPro"/>
</dbReference>
<evidence type="ECO:0000256" key="7">
    <source>
        <dbReference type="PIRSR" id="PIRSR602403-1"/>
    </source>
</evidence>
<dbReference type="CDD" id="cd11044">
    <property type="entry name" value="CYP120A1_CYP26-like"/>
    <property type="match status" value="1"/>
</dbReference>
<evidence type="ECO:0000313" key="10">
    <source>
        <dbReference type="Proteomes" id="UP000000268"/>
    </source>
</evidence>
<keyword evidence="2 7" id="KW-0349">Heme</keyword>
<dbReference type="GO" id="GO:0016125">
    <property type="term" value="P:sterol metabolic process"/>
    <property type="evidence" value="ECO:0007669"/>
    <property type="project" value="TreeGrafter"/>
</dbReference>
<keyword evidence="10" id="KW-1185">Reference proteome</keyword>
<dbReference type="PROSITE" id="PS00086">
    <property type="entry name" value="CYTOCHROME_P450"/>
    <property type="match status" value="1"/>
</dbReference>
<dbReference type="Proteomes" id="UP000000268">
    <property type="component" value="Plasmid pREB2"/>
</dbReference>
<proteinExistence type="inferred from homology"/>
<protein>
    <submittedName>
        <fullName evidence="9">Cytochrome P450 family</fullName>
    </submittedName>
</protein>
<dbReference type="Pfam" id="PF00067">
    <property type="entry name" value="p450"/>
    <property type="match status" value="1"/>
</dbReference>
<dbReference type="OrthoDB" id="446280at2"/>
<dbReference type="GO" id="GO:0004497">
    <property type="term" value="F:monooxygenase activity"/>
    <property type="evidence" value="ECO:0007669"/>
    <property type="project" value="UniProtKB-KW"/>
</dbReference>
<evidence type="ECO:0000256" key="3">
    <source>
        <dbReference type="ARBA" id="ARBA00022723"/>
    </source>
</evidence>
<dbReference type="AlphaFoldDB" id="A8ZLJ4"/>
<evidence type="ECO:0000256" key="6">
    <source>
        <dbReference type="ARBA" id="ARBA00023033"/>
    </source>
</evidence>
<dbReference type="PRINTS" id="PR00385">
    <property type="entry name" value="P450"/>
</dbReference>
<evidence type="ECO:0000256" key="8">
    <source>
        <dbReference type="RuleBase" id="RU000461"/>
    </source>
</evidence>
<feature type="binding site" description="axial binding residue" evidence="7">
    <location>
        <position position="388"/>
    </location>
    <ligand>
        <name>heme</name>
        <dbReference type="ChEBI" id="CHEBI:30413"/>
    </ligand>
    <ligandPart>
        <name>Fe</name>
        <dbReference type="ChEBI" id="CHEBI:18248"/>
    </ligandPart>
</feature>
<dbReference type="GO" id="GO:0016705">
    <property type="term" value="F:oxidoreductase activity, acting on paired donors, with incorporation or reduction of molecular oxygen"/>
    <property type="evidence" value="ECO:0007669"/>
    <property type="project" value="InterPro"/>
</dbReference>
<evidence type="ECO:0000256" key="1">
    <source>
        <dbReference type="ARBA" id="ARBA00010617"/>
    </source>
</evidence>
<comment type="similarity">
    <text evidence="1 8">Belongs to the cytochrome P450 family.</text>
</comment>
<sequence length="440" mass="50236">MTLETLEYTEASLPPGSLGLPIVGESLEFIKNKNFISDHQKKYGNIFITSLFGTPIVFVGGGDEVNFILSNENKFFQAFPVGNVKSLLGEYSLSLQTGETHLKRRKLILKAFSPRRLASYQETIHAITQSYINKWAKTDSFKWYDELRNYTFDIASKYLISLDNGSETKLCEYFKSWSNGLFAIAPPLPFTKTRKSLVDRKKLIKLVDEIIQDRLSSSQTYDDALFHLMDAELEDGEKLSVEEVKHQILLLLFAGHETLTSSLCSLCRNLSLHPDILSRCKEEQSNIPHNPDINQSSMPYLDKVLLESMRIVPSVVSGFRKVLKECEIGGYKVEKGWLVFYQIDFTHYNKETYPNPHSFNPENFNPAEHKELVKSSNYIPFGGGVRECIGKDFAMLEMKIFASSLISQCDWELLPNQNLEYDLVPLPRPKDGLITKLRIN</sequence>
<dbReference type="GO" id="GO:0020037">
    <property type="term" value="F:heme binding"/>
    <property type="evidence" value="ECO:0007669"/>
    <property type="project" value="InterPro"/>
</dbReference>
<keyword evidence="3 7" id="KW-0479">Metal-binding</keyword>
<comment type="cofactor">
    <cofactor evidence="7">
        <name>heme</name>
        <dbReference type="ChEBI" id="CHEBI:30413"/>
    </cofactor>
</comment>
<evidence type="ECO:0000256" key="4">
    <source>
        <dbReference type="ARBA" id="ARBA00023002"/>
    </source>
</evidence>
<dbReference type="EMBL" id="CP000839">
    <property type="protein sequence ID" value="ABW32021.1"/>
    <property type="molecule type" value="Genomic_DNA"/>
</dbReference>
<geneLocation type="plasmid" evidence="9 10">
    <name>pREB2</name>
</geneLocation>
<dbReference type="KEGG" id="amr:AM1_B0302"/>